<evidence type="ECO:0000256" key="8">
    <source>
        <dbReference type="ARBA" id="ARBA00022884"/>
    </source>
</evidence>
<keyword evidence="4 11" id="KW-0813">Transport</keyword>
<evidence type="ECO:0000256" key="11">
    <source>
        <dbReference type="RuleBase" id="RU366037"/>
    </source>
</evidence>
<dbReference type="AlphaFoldDB" id="A0A9P4JBI9"/>
<comment type="similarity">
    <text evidence="2 11">Belongs to the exportin family.</text>
</comment>
<evidence type="ECO:0000313" key="14">
    <source>
        <dbReference type="EMBL" id="KAF2155973.1"/>
    </source>
</evidence>
<gene>
    <name evidence="14" type="ORF">K461DRAFT_251985</name>
</gene>
<protein>
    <recommendedName>
        <fullName evidence="3 11">Exportin-T</fullName>
    </recommendedName>
    <alternativeName>
        <fullName evidence="11">Exportin(tRNA)</fullName>
    </alternativeName>
    <alternativeName>
        <fullName evidence="11">tRNA exportin</fullName>
    </alternativeName>
</protein>
<evidence type="ECO:0000256" key="5">
    <source>
        <dbReference type="ARBA" id="ARBA00022490"/>
    </source>
</evidence>
<keyword evidence="9 11" id="KW-0539">Nucleus</keyword>
<dbReference type="SUPFAM" id="SSF48371">
    <property type="entry name" value="ARM repeat"/>
    <property type="match status" value="1"/>
</dbReference>
<sequence length="1032" mass="115004">MDAQVESAIEIAFSPTAESTLKSQAYTFLEQLRLDPSGWQVCLALFVRSPPASEVVRHVSLEVVNNAVQSQKLDQRELDFAKDNLLDYIRRQYTPNSAGIDGTALQNKLTQTLTYLFASLYGSTWPSFFDDFRAIAGDSPTLGSANSSGTLLYLRILRSVHDEIADVLIPRSQEEQKRNGELKDLIRRGDTNKIATFWREILSRWRQIDLEIVELCLKCVSRWVSWIDISLVVNPDMLQCLWDVAGQQVSPPVAKQSQVRAAAIDTLTEIIAKKMPANDKIELMRFLNITDVLAQLVATPTLSEYRSTSQYDTDLAETVARLTNTAAFDIIKVLDNDNIDDGTRSKADEMLQLCMPFLLRFFSDEYDEICSTVIPSISDLLTMFRRRVKAGSGLPPQHAQMLQPILDNIITKMKYDETAEWGAEDEETDEAEFQDLRKRLHVLEQTVAAVDENVFMQTISRLVATTFNGIDSGDNSITWRELDLALYEMFLFGELAVKNGGLYHKSVPTSTAAQHLVEMMTKLVTSNLSAHPHPAIQLQYLEICVRYCVFFEQNTGLIPRALENFVRFIHSDHAKVRTRSWYLFFRFVKHLRTHLGGDAPTVMQSFGDLLHIKAEVPDETDDDDSSEFNDRSADAVFTAQLYLFEAIGCVASTTQIPIQNQTYYAKSVLDPLIADLNSAVPTAARGDEQAILQVHHVIMAIGTLAKGFCDWMPGVSSSGAPPANELSAQFHPASEAILAALETLKSSMHIRTAARFSFSRMLGVLGARILEQLPRWIEGLLSQTSTRDEMATFLRLLDQVVFGFKTEISSILDSLLTPLLQRVFTGLSEPTTGTDDEIQLAELKSQYLNFVLVILNNDLASVIVSPTNQGNFEPLLSTLEHFCRDASDYATARLSFSVLTRMTSIWGGPDLAGTANGADRSGAPQEPSPALPGFDHFAMTRFSPLTWGLISSPAFNAKDAQARSALGEAATLQWTILRKCGAQYEAYLGDQELPGMGFAGDAVQEYIARLKSADQREWKKFWTGFVTRARGG</sequence>
<feature type="domain" description="Exportin-T C-terminal" evidence="13">
    <location>
        <begin position="343"/>
        <end position="1029"/>
    </location>
</feature>
<dbReference type="OrthoDB" id="26399at2759"/>
<evidence type="ECO:0000256" key="6">
    <source>
        <dbReference type="ARBA" id="ARBA00022555"/>
    </source>
</evidence>
<evidence type="ECO:0000256" key="1">
    <source>
        <dbReference type="ARBA" id="ARBA00004496"/>
    </source>
</evidence>
<feature type="domain" description="Exportin-1/Importin-beta-like" evidence="12">
    <location>
        <begin position="104"/>
        <end position="267"/>
    </location>
</feature>
<dbReference type="GO" id="GO:0031267">
    <property type="term" value="F:small GTPase binding"/>
    <property type="evidence" value="ECO:0007669"/>
    <property type="project" value="InterPro"/>
</dbReference>
<evidence type="ECO:0000256" key="10">
    <source>
        <dbReference type="ARBA" id="ARBA00025147"/>
    </source>
</evidence>
<evidence type="ECO:0000259" key="12">
    <source>
        <dbReference type="Pfam" id="PF08389"/>
    </source>
</evidence>
<dbReference type="Pfam" id="PF19282">
    <property type="entry name" value="Exportin-T"/>
    <property type="match status" value="1"/>
</dbReference>
<accession>A0A9P4JBI9</accession>
<dbReference type="InterPro" id="IPR011989">
    <property type="entry name" value="ARM-like"/>
</dbReference>
<dbReference type="GO" id="GO:0071528">
    <property type="term" value="P:tRNA re-export from nucleus"/>
    <property type="evidence" value="ECO:0007669"/>
    <property type="project" value="UniProtKB-UniRule"/>
</dbReference>
<dbReference type="Gene3D" id="1.25.10.10">
    <property type="entry name" value="Leucine-rich Repeat Variant"/>
    <property type="match status" value="1"/>
</dbReference>
<name>A0A9P4JBI9_9PEZI</name>
<dbReference type="GO" id="GO:0005737">
    <property type="term" value="C:cytoplasm"/>
    <property type="evidence" value="ECO:0007669"/>
    <property type="project" value="UniProtKB-SubCell"/>
</dbReference>
<keyword evidence="6 11" id="KW-0820">tRNA-binding</keyword>
<evidence type="ECO:0000313" key="15">
    <source>
        <dbReference type="Proteomes" id="UP000799439"/>
    </source>
</evidence>
<dbReference type="Pfam" id="PF08389">
    <property type="entry name" value="Xpo1"/>
    <property type="match status" value="1"/>
</dbReference>
<evidence type="ECO:0000256" key="2">
    <source>
        <dbReference type="ARBA" id="ARBA00009466"/>
    </source>
</evidence>
<dbReference type="GO" id="GO:0008033">
    <property type="term" value="P:tRNA processing"/>
    <property type="evidence" value="ECO:0007669"/>
    <property type="project" value="UniProtKB-KW"/>
</dbReference>
<dbReference type="EMBL" id="ML996082">
    <property type="protein sequence ID" value="KAF2155973.1"/>
    <property type="molecule type" value="Genomic_DNA"/>
</dbReference>
<evidence type="ECO:0000256" key="4">
    <source>
        <dbReference type="ARBA" id="ARBA00022448"/>
    </source>
</evidence>
<evidence type="ECO:0000256" key="3">
    <source>
        <dbReference type="ARBA" id="ARBA00018928"/>
    </source>
</evidence>
<organism evidence="14 15">
    <name type="scientific">Myriangium duriaei CBS 260.36</name>
    <dbReference type="NCBI Taxonomy" id="1168546"/>
    <lineage>
        <taxon>Eukaryota</taxon>
        <taxon>Fungi</taxon>
        <taxon>Dikarya</taxon>
        <taxon>Ascomycota</taxon>
        <taxon>Pezizomycotina</taxon>
        <taxon>Dothideomycetes</taxon>
        <taxon>Dothideomycetidae</taxon>
        <taxon>Myriangiales</taxon>
        <taxon>Myriangiaceae</taxon>
        <taxon>Myriangium</taxon>
    </lineage>
</organism>
<dbReference type="PANTHER" id="PTHR15952:SF11">
    <property type="entry name" value="EXPORTIN-T"/>
    <property type="match status" value="1"/>
</dbReference>
<dbReference type="GO" id="GO:0016363">
    <property type="term" value="C:nuclear matrix"/>
    <property type="evidence" value="ECO:0007669"/>
    <property type="project" value="TreeGrafter"/>
</dbReference>
<keyword evidence="8 11" id="KW-0694">RNA-binding</keyword>
<dbReference type="InterPro" id="IPR040017">
    <property type="entry name" value="XPOT"/>
</dbReference>
<dbReference type="GO" id="GO:0000049">
    <property type="term" value="F:tRNA binding"/>
    <property type="evidence" value="ECO:0007669"/>
    <property type="project" value="UniProtKB-UniRule"/>
</dbReference>
<dbReference type="InterPro" id="IPR045546">
    <property type="entry name" value="Exportin-T_C"/>
</dbReference>
<dbReference type="Proteomes" id="UP000799439">
    <property type="component" value="Unassembled WGS sequence"/>
</dbReference>
<dbReference type="InterPro" id="IPR016024">
    <property type="entry name" value="ARM-type_fold"/>
</dbReference>
<dbReference type="FunFam" id="1.25.10.10:FF:000355">
    <property type="entry name" value="Exportin-T"/>
    <property type="match status" value="1"/>
</dbReference>
<dbReference type="GO" id="GO:0005643">
    <property type="term" value="C:nuclear pore"/>
    <property type="evidence" value="ECO:0007669"/>
    <property type="project" value="TreeGrafter"/>
</dbReference>
<evidence type="ECO:0000256" key="7">
    <source>
        <dbReference type="ARBA" id="ARBA00022694"/>
    </source>
</evidence>
<comment type="function">
    <text evidence="10">tRNA nucleus export receptor which facilitates tRNA translocation across the nuclear pore complex. Involved in pre-tRNA splicing, probably by affecting the interaction of pre-tRNA with splicing endonuclease.</text>
</comment>
<comment type="subcellular location">
    <subcellularLocation>
        <location evidence="1 11">Cytoplasm</location>
    </subcellularLocation>
    <subcellularLocation>
        <location evidence="11">Nucleus</location>
    </subcellularLocation>
    <text evidence="11">Shuttles between the nucleus and the cytoplasm.</text>
</comment>
<evidence type="ECO:0000256" key="9">
    <source>
        <dbReference type="ARBA" id="ARBA00023242"/>
    </source>
</evidence>
<comment type="caution">
    <text evidence="14">The sequence shown here is derived from an EMBL/GenBank/DDBJ whole genome shotgun (WGS) entry which is preliminary data.</text>
</comment>
<keyword evidence="15" id="KW-1185">Reference proteome</keyword>
<dbReference type="PANTHER" id="PTHR15952">
    <property type="entry name" value="EXPORTIN-T/LOS1"/>
    <property type="match status" value="1"/>
</dbReference>
<reference evidence="14" key="1">
    <citation type="journal article" date="2020" name="Stud. Mycol.">
        <title>101 Dothideomycetes genomes: a test case for predicting lifestyles and emergence of pathogens.</title>
        <authorList>
            <person name="Haridas S."/>
            <person name="Albert R."/>
            <person name="Binder M."/>
            <person name="Bloem J."/>
            <person name="Labutti K."/>
            <person name="Salamov A."/>
            <person name="Andreopoulos B."/>
            <person name="Baker S."/>
            <person name="Barry K."/>
            <person name="Bills G."/>
            <person name="Bluhm B."/>
            <person name="Cannon C."/>
            <person name="Castanera R."/>
            <person name="Culley D."/>
            <person name="Daum C."/>
            <person name="Ezra D."/>
            <person name="Gonzalez J."/>
            <person name="Henrissat B."/>
            <person name="Kuo A."/>
            <person name="Liang C."/>
            <person name="Lipzen A."/>
            <person name="Lutzoni F."/>
            <person name="Magnuson J."/>
            <person name="Mondo S."/>
            <person name="Nolan M."/>
            <person name="Ohm R."/>
            <person name="Pangilinan J."/>
            <person name="Park H.-J."/>
            <person name="Ramirez L."/>
            <person name="Alfaro M."/>
            <person name="Sun H."/>
            <person name="Tritt A."/>
            <person name="Yoshinaga Y."/>
            <person name="Zwiers L.-H."/>
            <person name="Turgeon B."/>
            <person name="Goodwin S."/>
            <person name="Spatafora J."/>
            <person name="Crous P."/>
            <person name="Grigoriev I."/>
        </authorList>
    </citation>
    <scope>NUCLEOTIDE SEQUENCE</scope>
    <source>
        <strain evidence="14">CBS 260.36</strain>
    </source>
</reference>
<evidence type="ECO:0000259" key="13">
    <source>
        <dbReference type="Pfam" id="PF19282"/>
    </source>
</evidence>
<keyword evidence="7" id="KW-0819">tRNA processing</keyword>
<proteinExistence type="inferred from homology"/>
<dbReference type="InterPro" id="IPR013598">
    <property type="entry name" value="Exportin-1/Importin-b-like"/>
</dbReference>
<keyword evidence="5 11" id="KW-0963">Cytoplasm</keyword>